<sequence>MNALLTPLQQTECFHCGSDIPQDSNFYTEINGEQQRMCCPGCQAVAQTIVDGGLDTFYQHRGQEALSATADLSRIEELTLEFTLYDRKEVQSAFVTGLGTDQHDAMLVIEGISCAACIWLLENHVSKQPGVIKFNVNLSSHRAHLLWNPKEVKLSHLLATIAHVGYRAHPYHPDKEEQLLAKEHKRSIIRMGVAGIGSMQAMMFAAALYAAEMSTAGMEDIYIQLMRWASLVVSTPVIIYAAYPFLKNAFRDIRARHLTMDIPVSIAIWGGFLASIWATVFDTGEIYFESVTMFTFFLLIGRFLEMKARQRTGKAGNALMDLIPTSATRINPDGSEELVPATELQPDDIVIVKPGHTLPADGIIAKGISSIDESALTGEYLPLRKSVGDTVVGGTINVENPIEVCVTAVGEHSRISAIVKLLDRAQSEKPRIAHIADKVASYFVGASLIVAVCVFTTWYFIEPANAFWITLAVLVITCPCALSLATPTALTAATGTLRQEGLLITRGHVLESFSKATHVLFDKTGTLTEGRLALQSTHLLREFSEQGALRIAAALECHSEHPIARAFTPWFDQAAEDTTNTLGSGIEGGFKNEVYRIGKPSFVMQLSGLDIPEMPDNKRQWVLLGDQQGAIAWFALDDQIRKDALNTISQLKRLGLQVEMLTGDASPAVQRIAEQLGITQVYSGMTPENKLERISELQAQGARVIMVGDGINDIPVLVGAQTSVSMGAATDLAKTNSDAVLINNQLMTLAQGVRLSRKTEHIIKENLALSLAYNVIALPAASMGMIPPYIASIGMTASSLVVVGNALRLTRRFKRLAPINANNSAKNSTAVSTKNAPQPKAGM</sequence>
<protein>
    <submittedName>
        <fullName evidence="18">Cbb3-type cytochrome oxidase assembly protein CcoS</fullName>
    </submittedName>
</protein>
<dbReference type="AlphaFoldDB" id="A0A364NKZ8"/>
<dbReference type="SUPFAM" id="SSF55008">
    <property type="entry name" value="HMA, heavy metal-associated domain"/>
    <property type="match status" value="1"/>
</dbReference>
<feature type="transmembrane region" description="Helical" evidence="15">
    <location>
        <begin position="789"/>
        <end position="807"/>
    </location>
</feature>
<dbReference type="NCBIfam" id="TIGR01525">
    <property type="entry name" value="ATPase-IB_hvy"/>
    <property type="match status" value="1"/>
</dbReference>
<keyword evidence="12 15" id="KW-1133">Transmembrane helix</keyword>
<dbReference type="GO" id="GO:0055070">
    <property type="term" value="P:copper ion homeostasis"/>
    <property type="evidence" value="ECO:0007669"/>
    <property type="project" value="TreeGrafter"/>
</dbReference>
<dbReference type="SUPFAM" id="SSF81665">
    <property type="entry name" value="Calcium ATPase, transmembrane domain M"/>
    <property type="match status" value="1"/>
</dbReference>
<dbReference type="OrthoDB" id="9814270at2"/>
<dbReference type="SUPFAM" id="SSF81653">
    <property type="entry name" value="Calcium ATPase, transduction domain A"/>
    <property type="match status" value="1"/>
</dbReference>
<dbReference type="EMBL" id="QKRX01000008">
    <property type="protein sequence ID" value="RAU17721.1"/>
    <property type="molecule type" value="Genomic_DNA"/>
</dbReference>
<feature type="compositionally biased region" description="Polar residues" evidence="16">
    <location>
        <begin position="824"/>
        <end position="836"/>
    </location>
</feature>
<dbReference type="Gene3D" id="3.40.1110.10">
    <property type="entry name" value="Calcium-transporting ATPase, cytoplasmic domain N"/>
    <property type="match status" value="1"/>
</dbReference>
<feature type="transmembrane region" description="Helical" evidence="15">
    <location>
        <begin position="766"/>
        <end position="783"/>
    </location>
</feature>
<dbReference type="InterPro" id="IPR021993">
    <property type="entry name" value="ATPase-cat-bd"/>
</dbReference>
<dbReference type="GO" id="GO:0005507">
    <property type="term" value="F:copper ion binding"/>
    <property type="evidence" value="ECO:0007669"/>
    <property type="project" value="TreeGrafter"/>
</dbReference>
<dbReference type="Proteomes" id="UP000250744">
    <property type="component" value="Unassembled WGS sequence"/>
</dbReference>
<dbReference type="GO" id="GO:0005886">
    <property type="term" value="C:plasma membrane"/>
    <property type="evidence" value="ECO:0007669"/>
    <property type="project" value="UniProtKB-SubCell"/>
</dbReference>
<dbReference type="Gene3D" id="3.30.70.100">
    <property type="match status" value="1"/>
</dbReference>
<dbReference type="Pfam" id="PF00702">
    <property type="entry name" value="Hydrolase"/>
    <property type="match status" value="1"/>
</dbReference>
<dbReference type="GO" id="GO:0016887">
    <property type="term" value="F:ATP hydrolysis activity"/>
    <property type="evidence" value="ECO:0007669"/>
    <property type="project" value="InterPro"/>
</dbReference>
<comment type="subcellular location">
    <subcellularLocation>
        <location evidence="1">Cell membrane</location>
        <topology evidence="1">Multi-pass membrane protein</topology>
    </subcellularLocation>
</comment>
<evidence type="ECO:0000256" key="13">
    <source>
        <dbReference type="ARBA" id="ARBA00023065"/>
    </source>
</evidence>
<feature type="transmembrane region" description="Helical" evidence="15">
    <location>
        <begin position="188"/>
        <end position="209"/>
    </location>
</feature>
<evidence type="ECO:0000256" key="1">
    <source>
        <dbReference type="ARBA" id="ARBA00004651"/>
    </source>
</evidence>
<name>A0A364NKZ8_9GAMM</name>
<keyword evidence="7 15" id="KW-0479">Metal-binding</keyword>
<dbReference type="PRINTS" id="PR00943">
    <property type="entry name" value="CUATPASE"/>
</dbReference>
<dbReference type="InterPro" id="IPR006121">
    <property type="entry name" value="HMA_dom"/>
</dbReference>
<dbReference type="InterPro" id="IPR036412">
    <property type="entry name" value="HAD-like_sf"/>
</dbReference>
<evidence type="ECO:0000256" key="11">
    <source>
        <dbReference type="ARBA" id="ARBA00022967"/>
    </source>
</evidence>
<dbReference type="InterPro" id="IPR001757">
    <property type="entry name" value="P_typ_ATPase"/>
</dbReference>
<dbReference type="PRINTS" id="PR00119">
    <property type="entry name" value="CATATPASE"/>
</dbReference>
<gene>
    <name evidence="18" type="ORF">DN062_12040</name>
</gene>
<dbReference type="CDD" id="cd02079">
    <property type="entry name" value="P-type_ATPase_HM"/>
    <property type="match status" value="1"/>
</dbReference>
<evidence type="ECO:0000256" key="8">
    <source>
        <dbReference type="ARBA" id="ARBA00022741"/>
    </source>
</evidence>
<evidence type="ECO:0000256" key="2">
    <source>
        <dbReference type="ARBA" id="ARBA00006024"/>
    </source>
</evidence>
<feature type="transmembrane region" description="Helical" evidence="15">
    <location>
        <begin position="467"/>
        <end position="490"/>
    </location>
</feature>
<evidence type="ECO:0000256" key="7">
    <source>
        <dbReference type="ARBA" id="ARBA00022723"/>
    </source>
</evidence>
<keyword evidence="14 15" id="KW-0472">Membrane</keyword>
<dbReference type="GO" id="GO:0005524">
    <property type="term" value="F:ATP binding"/>
    <property type="evidence" value="ECO:0007669"/>
    <property type="project" value="UniProtKB-UniRule"/>
</dbReference>
<dbReference type="Pfam" id="PF12156">
    <property type="entry name" value="ATPase-cat_bd"/>
    <property type="match status" value="1"/>
</dbReference>
<dbReference type="PANTHER" id="PTHR43520">
    <property type="entry name" value="ATP7, ISOFORM B"/>
    <property type="match status" value="1"/>
</dbReference>
<dbReference type="InterPro" id="IPR027256">
    <property type="entry name" value="P-typ_ATPase_IB"/>
</dbReference>
<feature type="transmembrane region" description="Helical" evidence="15">
    <location>
        <begin position="439"/>
        <end position="461"/>
    </location>
</feature>
<keyword evidence="4 15" id="KW-1003">Cell membrane</keyword>
<dbReference type="PANTHER" id="PTHR43520:SF5">
    <property type="entry name" value="CATION-TRANSPORTING P-TYPE ATPASE-RELATED"/>
    <property type="match status" value="1"/>
</dbReference>
<keyword evidence="8 15" id="KW-0547">Nucleotide-binding</keyword>
<evidence type="ECO:0000256" key="15">
    <source>
        <dbReference type="RuleBase" id="RU362081"/>
    </source>
</evidence>
<dbReference type="Pfam" id="PF00122">
    <property type="entry name" value="E1-E2_ATPase"/>
    <property type="match status" value="1"/>
</dbReference>
<keyword evidence="3" id="KW-0813">Transport</keyword>
<dbReference type="PROSITE" id="PS50846">
    <property type="entry name" value="HMA_2"/>
    <property type="match status" value="1"/>
</dbReference>
<keyword evidence="5" id="KW-0597">Phosphoprotein</keyword>
<dbReference type="InterPro" id="IPR059000">
    <property type="entry name" value="ATPase_P-type_domA"/>
</dbReference>
<dbReference type="InterPro" id="IPR023214">
    <property type="entry name" value="HAD_sf"/>
</dbReference>
<dbReference type="GO" id="GO:0043682">
    <property type="term" value="F:P-type divalent copper transporter activity"/>
    <property type="evidence" value="ECO:0007669"/>
    <property type="project" value="TreeGrafter"/>
</dbReference>
<keyword evidence="13" id="KW-0406">Ion transport</keyword>
<reference evidence="18 19" key="1">
    <citation type="submission" date="2018-06" db="EMBL/GenBank/DDBJ databases">
        <title>Nitrincola tibetense sp. nov., isolated from Lake XuguoCo on Tibetan Plateau.</title>
        <authorList>
            <person name="Xing P."/>
        </authorList>
    </citation>
    <scope>NUCLEOTIDE SEQUENCE [LARGE SCALE GENOMIC DNA]</scope>
    <source>
        <strain evidence="19">xg18</strain>
    </source>
</reference>
<dbReference type="NCBIfam" id="TIGR01494">
    <property type="entry name" value="ATPase_P-type"/>
    <property type="match status" value="1"/>
</dbReference>
<keyword evidence="6 15" id="KW-0812">Transmembrane</keyword>
<feature type="transmembrane region" description="Helical" evidence="15">
    <location>
        <begin position="221"/>
        <end position="246"/>
    </location>
</feature>
<dbReference type="Pfam" id="PF00403">
    <property type="entry name" value="HMA"/>
    <property type="match status" value="1"/>
</dbReference>
<evidence type="ECO:0000259" key="17">
    <source>
        <dbReference type="PROSITE" id="PS50846"/>
    </source>
</evidence>
<dbReference type="PROSITE" id="PS01047">
    <property type="entry name" value="HMA_1"/>
    <property type="match status" value="1"/>
</dbReference>
<dbReference type="NCBIfam" id="TIGR01511">
    <property type="entry name" value="ATPase-IB1_Cu"/>
    <property type="match status" value="1"/>
</dbReference>
<keyword evidence="19" id="KW-1185">Reference proteome</keyword>
<dbReference type="FunFam" id="2.70.150.10:FF:000002">
    <property type="entry name" value="Copper-transporting ATPase 1, putative"/>
    <property type="match status" value="1"/>
</dbReference>
<evidence type="ECO:0000256" key="12">
    <source>
        <dbReference type="ARBA" id="ARBA00022989"/>
    </source>
</evidence>
<evidence type="ECO:0000256" key="9">
    <source>
        <dbReference type="ARBA" id="ARBA00022840"/>
    </source>
</evidence>
<dbReference type="RefSeq" id="WP_112159570.1">
    <property type="nucleotide sequence ID" value="NZ_QKRX01000008.1"/>
</dbReference>
<evidence type="ECO:0000256" key="10">
    <source>
        <dbReference type="ARBA" id="ARBA00022842"/>
    </source>
</evidence>
<feature type="transmembrane region" description="Helical" evidence="15">
    <location>
        <begin position="286"/>
        <end position="304"/>
    </location>
</feature>
<keyword evidence="9 15" id="KW-0067">ATP-binding</keyword>
<keyword evidence="11" id="KW-1278">Translocase</keyword>
<dbReference type="InterPro" id="IPR017969">
    <property type="entry name" value="Heavy-metal-associated_CS"/>
</dbReference>
<evidence type="ECO:0000256" key="3">
    <source>
        <dbReference type="ARBA" id="ARBA00022448"/>
    </source>
</evidence>
<proteinExistence type="inferred from homology"/>
<evidence type="ECO:0000313" key="18">
    <source>
        <dbReference type="EMBL" id="RAU17721.1"/>
    </source>
</evidence>
<evidence type="ECO:0000313" key="19">
    <source>
        <dbReference type="Proteomes" id="UP000250744"/>
    </source>
</evidence>
<evidence type="ECO:0000256" key="4">
    <source>
        <dbReference type="ARBA" id="ARBA00022475"/>
    </source>
</evidence>
<feature type="domain" description="HMA" evidence="17">
    <location>
        <begin position="103"/>
        <end position="169"/>
    </location>
</feature>
<dbReference type="PROSITE" id="PS00154">
    <property type="entry name" value="ATPASE_E1_E2"/>
    <property type="match status" value="1"/>
</dbReference>
<accession>A0A364NKZ8</accession>
<dbReference type="Gene3D" id="2.70.150.10">
    <property type="entry name" value="Calcium-transporting ATPase, cytoplasmic transduction domain A"/>
    <property type="match status" value="1"/>
</dbReference>
<evidence type="ECO:0000256" key="6">
    <source>
        <dbReference type="ARBA" id="ARBA00022692"/>
    </source>
</evidence>
<evidence type="ECO:0000256" key="14">
    <source>
        <dbReference type="ARBA" id="ARBA00023136"/>
    </source>
</evidence>
<dbReference type="CDD" id="cd00371">
    <property type="entry name" value="HMA"/>
    <property type="match status" value="1"/>
</dbReference>
<feature type="region of interest" description="Disordered" evidence="16">
    <location>
        <begin position="824"/>
        <end position="843"/>
    </location>
</feature>
<feature type="transmembrane region" description="Helical" evidence="15">
    <location>
        <begin position="258"/>
        <end position="280"/>
    </location>
</feature>
<comment type="similarity">
    <text evidence="2 15">Belongs to the cation transport ATPase (P-type) (TC 3.A.3) family. Type IB subfamily.</text>
</comment>
<dbReference type="InterPro" id="IPR018303">
    <property type="entry name" value="ATPase_P-typ_P_site"/>
</dbReference>
<evidence type="ECO:0000256" key="5">
    <source>
        <dbReference type="ARBA" id="ARBA00022553"/>
    </source>
</evidence>
<dbReference type="InterPro" id="IPR023298">
    <property type="entry name" value="ATPase_P-typ_TM_dom_sf"/>
</dbReference>
<dbReference type="InterPro" id="IPR036163">
    <property type="entry name" value="HMA_dom_sf"/>
</dbReference>
<dbReference type="InterPro" id="IPR023299">
    <property type="entry name" value="ATPase_P-typ_cyto_dom_N"/>
</dbReference>
<dbReference type="PROSITE" id="PS01229">
    <property type="entry name" value="COF_2"/>
    <property type="match status" value="1"/>
</dbReference>
<organism evidence="18 19">
    <name type="scientific">Nitrincola tibetensis</name>
    <dbReference type="NCBI Taxonomy" id="2219697"/>
    <lineage>
        <taxon>Bacteria</taxon>
        <taxon>Pseudomonadati</taxon>
        <taxon>Pseudomonadota</taxon>
        <taxon>Gammaproteobacteria</taxon>
        <taxon>Oceanospirillales</taxon>
        <taxon>Oceanospirillaceae</taxon>
        <taxon>Nitrincola</taxon>
    </lineage>
</organism>
<comment type="caution">
    <text evidence="18">The sequence shown here is derived from an EMBL/GenBank/DDBJ whole genome shotgun (WGS) entry which is preliminary data.</text>
</comment>
<keyword evidence="10" id="KW-0460">Magnesium</keyword>
<dbReference type="SUPFAM" id="SSF56784">
    <property type="entry name" value="HAD-like"/>
    <property type="match status" value="1"/>
</dbReference>
<dbReference type="InterPro" id="IPR008250">
    <property type="entry name" value="ATPase_P-typ_transduc_dom_A_sf"/>
</dbReference>
<evidence type="ECO:0000256" key="16">
    <source>
        <dbReference type="SAM" id="MobiDB-lite"/>
    </source>
</evidence>
<dbReference type="Gene3D" id="3.40.50.1000">
    <property type="entry name" value="HAD superfamily/HAD-like"/>
    <property type="match status" value="1"/>
</dbReference>